<dbReference type="PROSITE" id="PS51186">
    <property type="entry name" value="GNAT"/>
    <property type="match status" value="1"/>
</dbReference>
<dbReference type="Proteomes" id="UP000029839">
    <property type="component" value="Unassembled WGS sequence"/>
</dbReference>
<dbReference type="PANTHER" id="PTHR43072">
    <property type="entry name" value="N-ACETYLTRANSFERASE"/>
    <property type="match status" value="1"/>
</dbReference>
<keyword evidence="1 4" id="KW-0808">Transferase</keyword>
<dbReference type="AlphaFoldDB" id="A0A0A0BPK8"/>
<evidence type="ECO:0000259" key="3">
    <source>
        <dbReference type="PROSITE" id="PS51186"/>
    </source>
</evidence>
<dbReference type="Gene3D" id="3.40.630.30">
    <property type="match status" value="1"/>
</dbReference>
<dbReference type="InterPro" id="IPR000182">
    <property type="entry name" value="GNAT_dom"/>
</dbReference>
<dbReference type="SUPFAM" id="SSF55729">
    <property type="entry name" value="Acyl-CoA N-acyltransferases (Nat)"/>
    <property type="match status" value="1"/>
</dbReference>
<keyword evidence="5" id="KW-1185">Reference proteome</keyword>
<dbReference type="NCBIfam" id="NF040503">
    <property type="entry name" value="resist_ArsN1a"/>
    <property type="match status" value="1"/>
</dbReference>
<organism evidence="4 5">
    <name type="scientific">Cellulomonas carbonis T26</name>
    <dbReference type="NCBI Taxonomy" id="947969"/>
    <lineage>
        <taxon>Bacteria</taxon>
        <taxon>Bacillati</taxon>
        <taxon>Actinomycetota</taxon>
        <taxon>Actinomycetes</taxon>
        <taxon>Micrococcales</taxon>
        <taxon>Cellulomonadaceae</taxon>
        <taxon>Cellulomonas</taxon>
    </lineage>
</organism>
<proteinExistence type="predicted"/>
<dbReference type="PANTHER" id="PTHR43072:SF23">
    <property type="entry name" value="UPF0039 PROTEIN C11D3.02C"/>
    <property type="match status" value="1"/>
</dbReference>
<gene>
    <name evidence="4" type="ORF">N868_01425</name>
</gene>
<keyword evidence="2" id="KW-0012">Acyltransferase</keyword>
<protein>
    <submittedName>
        <fullName evidence="4">GCN5 family acetyltransferase</fullName>
    </submittedName>
</protein>
<feature type="domain" description="N-acetyltransferase" evidence="3">
    <location>
        <begin position="4"/>
        <end position="161"/>
    </location>
</feature>
<evidence type="ECO:0000313" key="5">
    <source>
        <dbReference type="Proteomes" id="UP000029839"/>
    </source>
</evidence>
<sequence>MTPPAVRDATPDDAGTVAVIVNAGIDARTATFETEHRTTGAMAERIASTSPRHAFLVAELDGVVVGWAATYPYSPRAVYDGVAEYSIYVAPDAHGRGVGSALLGALLDRARAAGLHKVTSRVFPENAASLALAARHGFEVVGTHRSHARLDGVWRDVVTVEVLLL</sequence>
<name>A0A0A0BPK8_9CELL</name>
<dbReference type="Pfam" id="PF00583">
    <property type="entry name" value="Acetyltransf_1"/>
    <property type="match status" value="1"/>
</dbReference>
<evidence type="ECO:0000256" key="1">
    <source>
        <dbReference type="ARBA" id="ARBA00022679"/>
    </source>
</evidence>
<accession>A0A0A0BPK8</accession>
<dbReference type="EMBL" id="AXCY01000087">
    <property type="protein sequence ID" value="KGM09597.1"/>
    <property type="molecule type" value="Genomic_DNA"/>
</dbReference>
<dbReference type="CDD" id="cd04301">
    <property type="entry name" value="NAT_SF"/>
    <property type="match status" value="1"/>
</dbReference>
<evidence type="ECO:0000256" key="2">
    <source>
        <dbReference type="ARBA" id="ARBA00023315"/>
    </source>
</evidence>
<reference evidence="4 5" key="1">
    <citation type="submission" date="2013-08" db="EMBL/GenBank/DDBJ databases">
        <title>Genome sequencing of Cellulomonas carbonis T26.</title>
        <authorList>
            <person name="Chen F."/>
            <person name="Li Y."/>
            <person name="Wang G."/>
        </authorList>
    </citation>
    <scope>NUCLEOTIDE SEQUENCE [LARGE SCALE GENOMIC DNA]</scope>
    <source>
        <strain evidence="4 5">T26</strain>
    </source>
</reference>
<dbReference type="InterPro" id="IPR016181">
    <property type="entry name" value="Acyl_CoA_acyltransferase"/>
</dbReference>
<dbReference type="GO" id="GO:0016747">
    <property type="term" value="F:acyltransferase activity, transferring groups other than amino-acyl groups"/>
    <property type="evidence" value="ECO:0007669"/>
    <property type="project" value="InterPro"/>
</dbReference>
<reference evidence="4 5" key="2">
    <citation type="journal article" date="2015" name="Stand. Genomic Sci.">
        <title>Draft genome sequence of Cellulomonas carbonis T26(T) and comparative analysis of six Cellulomonas genomes.</title>
        <authorList>
            <person name="Zhuang W."/>
            <person name="Zhang S."/>
            <person name="Xia X."/>
            <person name="Wang G."/>
        </authorList>
    </citation>
    <scope>NUCLEOTIDE SEQUENCE [LARGE SCALE GENOMIC DNA]</scope>
    <source>
        <strain evidence="4 5">T26</strain>
    </source>
</reference>
<evidence type="ECO:0000313" key="4">
    <source>
        <dbReference type="EMBL" id="KGM09597.1"/>
    </source>
</evidence>
<dbReference type="OrthoDB" id="3173333at2"/>
<comment type="caution">
    <text evidence="4">The sequence shown here is derived from an EMBL/GenBank/DDBJ whole genome shotgun (WGS) entry which is preliminary data.</text>
</comment>